<dbReference type="AlphaFoldDB" id="A0A084U4W7"/>
<dbReference type="SUPFAM" id="SSF56672">
    <property type="entry name" value="DNA/RNA polymerases"/>
    <property type="match status" value="1"/>
</dbReference>
<name>A0A084U4W7_MALIO</name>
<dbReference type="EMBL" id="AWQU01000025">
    <property type="protein sequence ID" value="KFB08003.1"/>
    <property type="molecule type" value="Genomic_DNA"/>
</dbReference>
<keyword evidence="4" id="KW-1185">Reference proteome</keyword>
<dbReference type="GeneID" id="96867064"/>
<feature type="domain" description="UmuC" evidence="2">
    <location>
        <begin position="5"/>
        <end position="185"/>
    </location>
</feature>
<dbReference type="GO" id="GO:0003887">
    <property type="term" value="F:DNA-directed DNA polymerase activity"/>
    <property type="evidence" value="ECO:0007669"/>
    <property type="project" value="InterPro"/>
</dbReference>
<evidence type="ECO:0000259" key="2">
    <source>
        <dbReference type="PROSITE" id="PS50173"/>
    </source>
</evidence>
<accession>A0A084U4W7</accession>
<gene>
    <name evidence="3" type="primary">dinP</name>
    <name evidence="3" type="ORF">P271_869</name>
</gene>
<protein>
    <submittedName>
        <fullName evidence="3">DNA polymerase IV</fullName>
    </submittedName>
</protein>
<dbReference type="Pfam" id="PF00817">
    <property type="entry name" value="IMS"/>
    <property type="match status" value="1"/>
</dbReference>
<dbReference type="PANTHER" id="PTHR11076">
    <property type="entry name" value="DNA REPAIR POLYMERASE UMUC / TRANSFERASE FAMILY MEMBER"/>
    <property type="match status" value="1"/>
</dbReference>
<dbReference type="PROSITE" id="PS50173">
    <property type="entry name" value="UMUC"/>
    <property type="match status" value="1"/>
</dbReference>
<evidence type="ECO:0000313" key="4">
    <source>
        <dbReference type="Proteomes" id="UP000028523"/>
    </source>
</evidence>
<dbReference type="InterPro" id="IPR043502">
    <property type="entry name" value="DNA/RNA_pol_sf"/>
</dbReference>
<dbReference type="InterPro" id="IPR001126">
    <property type="entry name" value="UmuC"/>
</dbReference>
<dbReference type="InterPro" id="IPR043128">
    <property type="entry name" value="Rev_trsase/Diguanyl_cyclase"/>
</dbReference>
<dbReference type="RefSeq" id="WP_004025228.1">
    <property type="nucleotide sequence ID" value="NZ_AWQU01000025.1"/>
</dbReference>
<dbReference type="PANTHER" id="PTHR11076:SF33">
    <property type="entry name" value="DNA POLYMERASE KAPPA"/>
    <property type="match status" value="1"/>
</dbReference>
<proteinExistence type="inferred from homology"/>
<dbReference type="GO" id="GO:0006281">
    <property type="term" value="P:DNA repair"/>
    <property type="evidence" value="ECO:0007669"/>
    <property type="project" value="InterPro"/>
</dbReference>
<comment type="caution">
    <text evidence="3">The sequence shown here is derived from an EMBL/GenBank/DDBJ whole genome shotgun (WGS) entry which is preliminary data.</text>
</comment>
<dbReference type="GO" id="GO:0005829">
    <property type="term" value="C:cytosol"/>
    <property type="evidence" value="ECO:0007669"/>
    <property type="project" value="TreeGrafter"/>
</dbReference>
<dbReference type="GO" id="GO:0042276">
    <property type="term" value="P:error-prone translesion synthesis"/>
    <property type="evidence" value="ECO:0007669"/>
    <property type="project" value="TreeGrafter"/>
</dbReference>
<evidence type="ECO:0000313" key="3">
    <source>
        <dbReference type="EMBL" id="KFB08003.1"/>
    </source>
</evidence>
<dbReference type="CDD" id="cd03586">
    <property type="entry name" value="PolY_Pol_IV_kappa"/>
    <property type="match status" value="1"/>
</dbReference>
<reference evidence="3 4" key="1">
    <citation type="journal article" date="2014" name="PLoS ONE">
        <title>Reduction of Hydrogen Peroxide Accumulation and Toxicity by a Catalase from Mycoplasma iowae.</title>
        <authorList>
            <person name="Pritchard R.E."/>
            <person name="Prassinos A.J."/>
            <person name="Osborne J.D."/>
            <person name="Raviv Z."/>
            <person name="Balish M.F."/>
        </authorList>
    </citation>
    <scope>NUCLEOTIDE SEQUENCE [LARGE SCALE GENOMIC DNA]</scope>
    <source>
        <strain evidence="3 4">DK-CPA</strain>
    </source>
</reference>
<dbReference type="InterPro" id="IPR050116">
    <property type="entry name" value="DNA_polymerase-Y"/>
</dbReference>
<evidence type="ECO:0000256" key="1">
    <source>
        <dbReference type="ARBA" id="ARBA00010945"/>
    </source>
</evidence>
<dbReference type="Gene3D" id="3.30.70.270">
    <property type="match status" value="1"/>
</dbReference>
<dbReference type="GO" id="GO:0009432">
    <property type="term" value="P:SOS response"/>
    <property type="evidence" value="ECO:0007669"/>
    <property type="project" value="TreeGrafter"/>
</dbReference>
<comment type="similarity">
    <text evidence="1">Belongs to the DNA polymerase type-Y family.</text>
</comment>
<dbReference type="InterPro" id="IPR022880">
    <property type="entry name" value="DNApol_IV"/>
</dbReference>
<dbReference type="Proteomes" id="UP000028523">
    <property type="component" value="Unassembled WGS sequence"/>
</dbReference>
<sequence>MEYNIFHIDMDSFYASAEMADKPELKNKPVCVGSRNKHGIISSANYVARSFGVKAAMKIYEAKRLCPSLVVLDVNMNKYIKVSDQIYLFLNSLTPNVEIGSIDEWYLDTNGSKYESWNETDFAFFIKSEILKRFNLNCTIGCSHTKFLAKMATNYIKPNGHIVFTKENFKDYIYPLSIGKMFFVGKKLENFFLSENIKTIGDLVNTNQDLYFYKKIGVIYNKLKNEALGISKAKVDTKSNYQKAIGRSFTIDSFTETKEFLNLIDEMVLYINNHLKINNASFMSLTLRLKLENSNNKVKTIRYPLSKFKVDIVDAISMFESITYDVNYKNIYNISLTANELIFNISQAEQIDMFDKTKSDNNPFKKISNDVNEKLNKKIIYLAKDYFDK</sequence>
<organism evidence="3 4">
    <name type="scientific">Malacoplasma iowae DK-CPA</name>
    <dbReference type="NCBI Taxonomy" id="1394179"/>
    <lineage>
        <taxon>Bacteria</taxon>
        <taxon>Bacillati</taxon>
        <taxon>Mycoplasmatota</taxon>
        <taxon>Mycoplasmoidales</taxon>
        <taxon>Mycoplasmoidaceae</taxon>
        <taxon>Malacoplasma</taxon>
    </lineage>
</organism>
<dbReference type="Gene3D" id="3.40.1170.60">
    <property type="match status" value="1"/>
</dbReference>